<dbReference type="EMBL" id="LWQT01000066">
    <property type="protein sequence ID" value="OAN49148.1"/>
    <property type="molecule type" value="Genomic_DNA"/>
</dbReference>
<accession>A0A178MM38</accession>
<dbReference type="SUPFAM" id="SSF52833">
    <property type="entry name" value="Thioredoxin-like"/>
    <property type="match status" value="1"/>
</dbReference>
<protein>
    <submittedName>
        <fullName evidence="3">Arsenate reductase family protein</fullName>
    </submittedName>
</protein>
<name>A0A178MM38_9PROT</name>
<keyword evidence="4" id="KW-1185">Reference proteome</keyword>
<gene>
    <name evidence="3" type="ORF">A6A04_03255</name>
</gene>
<comment type="caution">
    <text evidence="3">The sequence shown here is derived from an EMBL/GenBank/DDBJ whole genome shotgun (WGS) entry which is preliminary data.</text>
</comment>
<dbReference type="Proteomes" id="UP000078428">
    <property type="component" value="Unassembled WGS sequence"/>
</dbReference>
<proteinExistence type="inferred from homology"/>
<dbReference type="NCBIfam" id="TIGR01616">
    <property type="entry name" value="nitro_assoc"/>
    <property type="match status" value="1"/>
</dbReference>
<dbReference type="CDD" id="cd03033">
    <property type="entry name" value="ArsC_15kD"/>
    <property type="match status" value="1"/>
</dbReference>
<dbReference type="InterPro" id="IPR006660">
    <property type="entry name" value="Arsenate_reductase-like"/>
</dbReference>
<evidence type="ECO:0000313" key="4">
    <source>
        <dbReference type="Proteomes" id="UP000078428"/>
    </source>
</evidence>
<dbReference type="Gene3D" id="3.40.30.10">
    <property type="entry name" value="Glutaredoxin"/>
    <property type="match status" value="1"/>
</dbReference>
<dbReference type="STRING" id="1285242.A6A04_03255"/>
<dbReference type="InterPro" id="IPR006503">
    <property type="entry name" value="Nase-assoc"/>
</dbReference>
<evidence type="ECO:0000256" key="1">
    <source>
        <dbReference type="ARBA" id="ARBA00007198"/>
    </source>
</evidence>
<evidence type="ECO:0000313" key="3">
    <source>
        <dbReference type="EMBL" id="OAN49148.1"/>
    </source>
</evidence>
<sequence length="139" mass="15206">MAVIVFYEKPGCANNTRQKQALIRSGHDVVALDIRVQAWTPDTLRPFFIGRPVADWFNRAAPRVKSGAVVPELMQADEALAAMCVDPLLIRRPLMESDGRRMVGFDEAAVNAWLGLVPEGPPLTEVCPRSDGACPPPKV</sequence>
<dbReference type="RefSeq" id="WP_068493498.1">
    <property type="nucleotide sequence ID" value="NZ_LWQT01000066.1"/>
</dbReference>
<dbReference type="PROSITE" id="PS51353">
    <property type="entry name" value="ARSC"/>
    <property type="match status" value="1"/>
</dbReference>
<dbReference type="Pfam" id="PF03960">
    <property type="entry name" value="ArsC"/>
    <property type="match status" value="1"/>
</dbReference>
<evidence type="ECO:0000256" key="2">
    <source>
        <dbReference type="PROSITE-ProRule" id="PRU01282"/>
    </source>
</evidence>
<dbReference type="OrthoDB" id="5432555at2"/>
<organism evidence="3 4">
    <name type="scientific">Paramagnetospirillum marisnigri</name>
    <dbReference type="NCBI Taxonomy" id="1285242"/>
    <lineage>
        <taxon>Bacteria</taxon>
        <taxon>Pseudomonadati</taxon>
        <taxon>Pseudomonadota</taxon>
        <taxon>Alphaproteobacteria</taxon>
        <taxon>Rhodospirillales</taxon>
        <taxon>Magnetospirillaceae</taxon>
        <taxon>Paramagnetospirillum</taxon>
    </lineage>
</organism>
<reference evidence="3 4" key="1">
    <citation type="submission" date="2016-04" db="EMBL/GenBank/DDBJ databases">
        <title>Draft genome sequence of freshwater magnetotactic bacteria Magnetospirillum marisnigri SP-1 and Magnetospirillum moscoviense BB-1.</title>
        <authorList>
            <person name="Koziaeva V."/>
            <person name="Dziuba M.V."/>
            <person name="Ivanov T.M."/>
            <person name="Kuznetsov B."/>
            <person name="Grouzdev D.S."/>
        </authorList>
    </citation>
    <scope>NUCLEOTIDE SEQUENCE [LARGE SCALE GENOMIC DNA]</scope>
    <source>
        <strain evidence="3 4">SP-1</strain>
    </source>
</reference>
<dbReference type="AlphaFoldDB" id="A0A178MM38"/>
<comment type="similarity">
    <text evidence="1 2">Belongs to the ArsC family.</text>
</comment>
<dbReference type="InterPro" id="IPR036249">
    <property type="entry name" value="Thioredoxin-like_sf"/>
</dbReference>